<dbReference type="EMBL" id="CAUJNA010000570">
    <property type="protein sequence ID" value="CAJ1378810.1"/>
    <property type="molecule type" value="Genomic_DNA"/>
</dbReference>
<accession>A0AA36MSU3</accession>
<dbReference type="Proteomes" id="UP001178507">
    <property type="component" value="Unassembled WGS sequence"/>
</dbReference>
<keyword evidence="3" id="KW-1185">Reference proteome</keyword>
<dbReference type="AlphaFoldDB" id="A0AA36MSU3"/>
<evidence type="ECO:0000256" key="1">
    <source>
        <dbReference type="SAM" id="MobiDB-lite"/>
    </source>
</evidence>
<sequence>MSRVCDEQFHRGLGATLAHVREIAGQLSRGSPSVGNAAEGHGRAASLRGFAWRGGGVRRSEGPKVLQQHFGQSLQYVNFTLFWRGMEAILQSAGVFNNAGLDADVLLIIASLRSFRDAVLQELPGSFGGLSQGGAAKCSVRELRVFYERLRKGAASPVVADYWAQKLDYLPTDPLTPVTADQIAFALLKWLEELLGCGSEEESFLDDEPEQEHPPEVARATLRSLTLPPAPEVPADASAWAWLQPERAEPPEVCSFRERLRRELPAGVDEHALLHFYRAARDALDVDLPGSPCSRVRQRMSQASLRSGVALLERAVLAQVRPAFRQLQRAGSTGRDQNADASEVIIANLVCSQALAAQVLDRRANLAPRAFYTAWLLERARRRWLVNILTSWRSKSPLPKKEQKEQKESPAGQSTRWPETVALEVPTPSPSRRWRARSKTPPGFG</sequence>
<evidence type="ECO:0000313" key="2">
    <source>
        <dbReference type="EMBL" id="CAJ1378810.1"/>
    </source>
</evidence>
<evidence type="ECO:0000313" key="3">
    <source>
        <dbReference type="Proteomes" id="UP001178507"/>
    </source>
</evidence>
<gene>
    <name evidence="2" type="ORF">EVOR1521_LOCUS7219</name>
</gene>
<reference evidence="2" key="1">
    <citation type="submission" date="2023-08" db="EMBL/GenBank/DDBJ databases">
        <authorList>
            <person name="Chen Y."/>
            <person name="Shah S."/>
            <person name="Dougan E. K."/>
            <person name="Thang M."/>
            <person name="Chan C."/>
        </authorList>
    </citation>
    <scope>NUCLEOTIDE SEQUENCE</scope>
</reference>
<name>A0AA36MSU3_9DINO</name>
<proteinExistence type="predicted"/>
<feature type="region of interest" description="Disordered" evidence="1">
    <location>
        <begin position="396"/>
        <end position="445"/>
    </location>
</feature>
<organism evidence="2 3">
    <name type="scientific">Effrenium voratum</name>
    <dbReference type="NCBI Taxonomy" id="2562239"/>
    <lineage>
        <taxon>Eukaryota</taxon>
        <taxon>Sar</taxon>
        <taxon>Alveolata</taxon>
        <taxon>Dinophyceae</taxon>
        <taxon>Suessiales</taxon>
        <taxon>Symbiodiniaceae</taxon>
        <taxon>Effrenium</taxon>
    </lineage>
</organism>
<feature type="compositionally biased region" description="Basic and acidic residues" evidence="1">
    <location>
        <begin position="399"/>
        <end position="408"/>
    </location>
</feature>
<comment type="caution">
    <text evidence="2">The sequence shown here is derived from an EMBL/GenBank/DDBJ whole genome shotgun (WGS) entry which is preliminary data.</text>
</comment>
<protein>
    <submittedName>
        <fullName evidence="2">Uncharacterized protein</fullName>
    </submittedName>
</protein>